<evidence type="ECO:0000256" key="1">
    <source>
        <dbReference type="ARBA" id="ARBA00022630"/>
    </source>
</evidence>
<dbReference type="RefSeq" id="WP_141284502.1">
    <property type="nucleotide sequence ID" value="NZ_BAAAWK010000001.1"/>
</dbReference>
<dbReference type="Gene3D" id="1.25.40.80">
    <property type="match status" value="1"/>
</dbReference>
<dbReference type="Gene3D" id="1.10.579.10">
    <property type="entry name" value="DNA Cyclobutane Dipyrimidine Photolyase, subunit A, domain 3"/>
    <property type="match status" value="1"/>
</dbReference>
<feature type="compositionally biased region" description="Polar residues" evidence="7">
    <location>
        <begin position="308"/>
        <end position="317"/>
    </location>
</feature>
<protein>
    <submittedName>
        <fullName evidence="9">Deoxyribodipyrimidine photo-lyase</fullName>
    </submittedName>
</protein>
<evidence type="ECO:0000313" key="10">
    <source>
        <dbReference type="Proteomes" id="UP000317715"/>
    </source>
</evidence>
<dbReference type="GO" id="GO:0003677">
    <property type="term" value="F:DNA binding"/>
    <property type="evidence" value="ECO:0007669"/>
    <property type="project" value="TreeGrafter"/>
</dbReference>
<reference evidence="9 10" key="1">
    <citation type="submission" date="2019-06" db="EMBL/GenBank/DDBJ databases">
        <title>Whole genome shotgun sequence of Paenarthrobacter aurescens NBRC 12136.</title>
        <authorList>
            <person name="Hosoyama A."/>
            <person name="Uohara A."/>
            <person name="Ohji S."/>
            <person name="Ichikawa N."/>
        </authorList>
    </citation>
    <scope>NUCLEOTIDE SEQUENCE [LARGE SCALE GENOMIC DNA]</scope>
    <source>
        <strain evidence="9 10">NBRC 12136</strain>
    </source>
</reference>
<dbReference type="GO" id="GO:0003904">
    <property type="term" value="F:deoxyribodipyrimidine photo-lyase activity"/>
    <property type="evidence" value="ECO:0007669"/>
    <property type="project" value="TreeGrafter"/>
</dbReference>
<evidence type="ECO:0000256" key="4">
    <source>
        <dbReference type="PIRSR" id="PIRSR602081-1"/>
    </source>
</evidence>
<evidence type="ECO:0000256" key="6">
    <source>
        <dbReference type="RuleBase" id="RU004182"/>
    </source>
</evidence>
<dbReference type="SUPFAM" id="SSF52425">
    <property type="entry name" value="Cryptochrome/photolyase, N-terminal domain"/>
    <property type="match status" value="1"/>
</dbReference>
<gene>
    <name evidence="9" type="ORF">AAU01_28150</name>
</gene>
<evidence type="ECO:0000259" key="8">
    <source>
        <dbReference type="PROSITE" id="PS51645"/>
    </source>
</evidence>
<feature type="binding site" evidence="4">
    <location>
        <begin position="236"/>
        <end position="240"/>
    </location>
    <ligand>
        <name>FAD</name>
        <dbReference type="ChEBI" id="CHEBI:57692"/>
    </ligand>
</feature>
<dbReference type="PANTHER" id="PTHR11455">
    <property type="entry name" value="CRYPTOCHROME"/>
    <property type="match status" value="1"/>
</dbReference>
<dbReference type="PANTHER" id="PTHR11455:SF9">
    <property type="entry name" value="CRYPTOCHROME CIRCADIAN CLOCK 5 ISOFORM X1"/>
    <property type="match status" value="1"/>
</dbReference>
<dbReference type="PRINTS" id="PR00147">
    <property type="entry name" value="DNAPHOTLYASE"/>
</dbReference>
<keyword evidence="2 4" id="KW-0274">FAD</keyword>
<dbReference type="PROSITE" id="PS00691">
    <property type="entry name" value="DNA_PHOTOLYASES_1_2"/>
    <property type="match status" value="1"/>
</dbReference>
<keyword evidence="9" id="KW-0456">Lyase</keyword>
<dbReference type="SUPFAM" id="SSF48173">
    <property type="entry name" value="Cryptochrome/photolyase FAD-binding domain"/>
    <property type="match status" value="1"/>
</dbReference>
<feature type="domain" description="Photolyase/cryptochrome alpha/beta" evidence="8">
    <location>
        <begin position="2"/>
        <end position="130"/>
    </location>
</feature>
<comment type="similarity">
    <text evidence="6">Belongs to the DNA photolyase family.</text>
</comment>
<keyword evidence="3 6" id="KW-0157">Chromophore</keyword>
<comment type="cofactor">
    <cofactor evidence="4">
        <name>FAD</name>
        <dbReference type="ChEBI" id="CHEBI:57692"/>
    </cofactor>
    <text evidence="4">Binds 1 FAD per subunit.</text>
</comment>
<dbReference type="Gene3D" id="3.40.50.620">
    <property type="entry name" value="HUPs"/>
    <property type="match status" value="1"/>
</dbReference>
<name>A0A4Y3NE05_PAEAU</name>
<evidence type="ECO:0000256" key="5">
    <source>
        <dbReference type="PIRSR" id="PIRSR602081-2"/>
    </source>
</evidence>
<dbReference type="PROSITE" id="PS51645">
    <property type="entry name" value="PHR_CRY_ALPHA_BETA"/>
    <property type="match status" value="1"/>
</dbReference>
<sequence length="469" mass="52753">MKPSIVWFRDDLRVADNPALRAAVDDGAAVALYVLDEESPGIRPHGGAARWWLHHSLTRLREDLDKLGVPLLLRRGPAADVVQKTTTAIGAGGLYWNRRYGSAERTVDAGIKAWAGEAGLHVSSFQASLLHEPWEVTTKTGGQYKVFTPFWRTISAQDFREPLAVPEAGHGFSGKLPAYDQLESWHLLPTKPDWSGGLAEMWTPGAEAGHKRLARFVANGLSNYSEGRNRPDTDGSSCLSPYLRWGELSPFEVWHALGSKRSESASIYASELGWREFCWHQYFHNPDLATANLRPEFDRFPWAWPGSRNTGSDSSGNGKHPGHESAPEEFRAWQQGRTGFPMVDAGQRQLWHTGWMHNRVRMVAASFLVKNLGIHWQLGEQWFWDTLVDADPASNPANWQWVAGSGADASPFFRIFNPEAQRVKFDPQGKYIAHWIPEFGTPEYAEEIVDLKTTRAEALEAYKEMREVH</sequence>
<dbReference type="InterPro" id="IPR018394">
    <property type="entry name" value="DNA_photolyase_1_CS_C"/>
</dbReference>
<dbReference type="GO" id="GO:0006950">
    <property type="term" value="P:response to stress"/>
    <property type="evidence" value="ECO:0007669"/>
    <property type="project" value="UniProtKB-ARBA"/>
</dbReference>
<dbReference type="AlphaFoldDB" id="A0A4Y3NE05"/>
<evidence type="ECO:0000313" key="9">
    <source>
        <dbReference type="EMBL" id="GEB20060.1"/>
    </source>
</evidence>
<keyword evidence="1 4" id="KW-0285">Flavoprotein</keyword>
<comment type="caution">
    <text evidence="9">The sequence shown here is derived from an EMBL/GenBank/DDBJ whole genome shotgun (WGS) entry which is preliminary data.</text>
</comment>
<feature type="site" description="Electron transfer via tryptophanyl radical" evidence="5">
    <location>
        <position position="399"/>
    </location>
</feature>
<dbReference type="InterPro" id="IPR036155">
    <property type="entry name" value="Crypto/Photolyase_N_sf"/>
</dbReference>
<dbReference type="InterPro" id="IPR006050">
    <property type="entry name" value="DNA_photolyase_N"/>
</dbReference>
<dbReference type="GO" id="GO:0006139">
    <property type="term" value="P:nucleobase-containing compound metabolic process"/>
    <property type="evidence" value="ECO:0007669"/>
    <property type="project" value="UniProtKB-ARBA"/>
</dbReference>
<feature type="site" description="Electron transfer via tryptophanyl radical" evidence="5">
    <location>
        <position position="302"/>
    </location>
</feature>
<feature type="binding site" evidence="4">
    <location>
        <position position="268"/>
    </location>
    <ligand>
        <name>FAD</name>
        <dbReference type="ChEBI" id="CHEBI:57692"/>
    </ligand>
</feature>
<dbReference type="InterPro" id="IPR005101">
    <property type="entry name" value="Cryptochr/Photolyase_FAD-bd"/>
</dbReference>
<dbReference type="GeneID" id="97299502"/>
<dbReference type="Pfam" id="PF03441">
    <property type="entry name" value="FAD_binding_7"/>
    <property type="match status" value="1"/>
</dbReference>
<accession>A0A4Y3NE05</accession>
<dbReference type="Proteomes" id="UP000317715">
    <property type="component" value="Unassembled WGS sequence"/>
</dbReference>
<feature type="binding site" evidence="4">
    <location>
        <begin position="389"/>
        <end position="391"/>
    </location>
    <ligand>
        <name>FAD</name>
        <dbReference type="ChEBI" id="CHEBI:57692"/>
    </ligand>
</feature>
<dbReference type="InterPro" id="IPR002081">
    <property type="entry name" value="Cryptochrome/DNA_photolyase_1"/>
</dbReference>
<evidence type="ECO:0000256" key="2">
    <source>
        <dbReference type="ARBA" id="ARBA00022827"/>
    </source>
</evidence>
<dbReference type="GO" id="GO:0071949">
    <property type="term" value="F:FAD binding"/>
    <property type="evidence" value="ECO:0007669"/>
    <property type="project" value="TreeGrafter"/>
</dbReference>
<dbReference type="OrthoDB" id="9772484at2"/>
<evidence type="ECO:0000256" key="3">
    <source>
        <dbReference type="ARBA" id="ARBA00022991"/>
    </source>
</evidence>
<proteinExistence type="inferred from homology"/>
<evidence type="ECO:0000256" key="7">
    <source>
        <dbReference type="SAM" id="MobiDB-lite"/>
    </source>
</evidence>
<feature type="site" description="Electron transfer via tryptophanyl radical" evidence="5">
    <location>
        <position position="376"/>
    </location>
</feature>
<organism evidence="9 10">
    <name type="scientific">Paenarthrobacter aurescens</name>
    <name type="common">Arthrobacter aurescens</name>
    <dbReference type="NCBI Taxonomy" id="43663"/>
    <lineage>
        <taxon>Bacteria</taxon>
        <taxon>Bacillati</taxon>
        <taxon>Actinomycetota</taxon>
        <taxon>Actinomycetes</taxon>
        <taxon>Micrococcales</taxon>
        <taxon>Micrococcaceae</taxon>
        <taxon>Paenarthrobacter</taxon>
    </lineage>
</organism>
<feature type="binding site" evidence="4">
    <location>
        <position position="224"/>
    </location>
    <ligand>
        <name>FAD</name>
        <dbReference type="ChEBI" id="CHEBI:57692"/>
    </ligand>
</feature>
<dbReference type="EMBL" id="BJMD01000017">
    <property type="protein sequence ID" value="GEB20060.1"/>
    <property type="molecule type" value="Genomic_DNA"/>
</dbReference>
<dbReference type="InterPro" id="IPR014729">
    <property type="entry name" value="Rossmann-like_a/b/a_fold"/>
</dbReference>
<dbReference type="GO" id="GO:0009416">
    <property type="term" value="P:response to light stimulus"/>
    <property type="evidence" value="ECO:0007669"/>
    <property type="project" value="TreeGrafter"/>
</dbReference>
<dbReference type="InterPro" id="IPR036134">
    <property type="entry name" value="Crypto/Photolyase_FAD-like_sf"/>
</dbReference>
<dbReference type="Pfam" id="PF00875">
    <property type="entry name" value="DNA_photolyase"/>
    <property type="match status" value="1"/>
</dbReference>
<feature type="region of interest" description="Disordered" evidence="7">
    <location>
        <begin position="308"/>
        <end position="328"/>
    </location>
</feature>
<keyword evidence="10" id="KW-1185">Reference proteome</keyword>